<accession>A0A2C6KMT4</accession>
<reference evidence="2 3" key="1">
    <citation type="journal article" date="2017" name="Int. J. Parasitol.">
        <title>The genome of the protozoan parasite Cystoisospora suis and a reverse vaccinology approach to identify vaccine candidates.</title>
        <authorList>
            <person name="Palmieri N."/>
            <person name="Shrestha A."/>
            <person name="Ruttkowski B."/>
            <person name="Beck T."/>
            <person name="Vogl C."/>
            <person name="Tomley F."/>
            <person name="Blake D.P."/>
            <person name="Joachim A."/>
        </authorList>
    </citation>
    <scope>NUCLEOTIDE SEQUENCE [LARGE SCALE GENOMIC DNA]</scope>
    <source>
        <strain evidence="2 3">Wien I</strain>
    </source>
</reference>
<evidence type="ECO:0000313" key="2">
    <source>
        <dbReference type="EMBL" id="PHJ17784.1"/>
    </source>
</evidence>
<feature type="region of interest" description="Disordered" evidence="1">
    <location>
        <begin position="60"/>
        <end position="94"/>
    </location>
</feature>
<keyword evidence="3" id="KW-1185">Reference proteome</keyword>
<dbReference type="EMBL" id="MIGC01004690">
    <property type="protein sequence ID" value="PHJ17784.1"/>
    <property type="molecule type" value="Genomic_DNA"/>
</dbReference>
<organism evidence="2 3">
    <name type="scientific">Cystoisospora suis</name>
    <dbReference type="NCBI Taxonomy" id="483139"/>
    <lineage>
        <taxon>Eukaryota</taxon>
        <taxon>Sar</taxon>
        <taxon>Alveolata</taxon>
        <taxon>Apicomplexa</taxon>
        <taxon>Conoidasida</taxon>
        <taxon>Coccidia</taxon>
        <taxon>Eucoccidiorida</taxon>
        <taxon>Eimeriorina</taxon>
        <taxon>Sarcocystidae</taxon>
        <taxon>Cystoisospora</taxon>
    </lineage>
</organism>
<dbReference type="VEuPathDB" id="ToxoDB:CSUI_008392"/>
<dbReference type="AlphaFoldDB" id="A0A2C6KMT4"/>
<name>A0A2C6KMT4_9APIC</name>
<evidence type="ECO:0000313" key="3">
    <source>
        <dbReference type="Proteomes" id="UP000221165"/>
    </source>
</evidence>
<evidence type="ECO:0000256" key="1">
    <source>
        <dbReference type="SAM" id="MobiDB-lite"/>
    </source>
</evidence>
<gene>
    <name evidence="2" type="ORF">CSUI_008392</name>
</gene>
<comment type="caution">
    <text evidence="2">The sequence shown here is derived from an EMBL/GenBank/DDBJ whole genome shotgun (WGS) entry which is preliminary data.</text>
</comment>
<sequence>MWCGRLFGGEGVWTPPCRRPACPRSRSSSVAGAAWPPTRGGCCACHRHRLSFGMWKRSSATNVGDSPAGPRLNLPTCTSSGSSWGGGIRDAISD</sequence>
<protein>
    <submittedName>
        <fullName evidence="2">Uncharacterized protein</fullName>
    </submittedName>
</protein>
<dbReference type="Proteomes" id="UP000221165">
    <property type="component" value="Unassembled WGS sequence"/>
</dbReference>
<proteinExistence type="predicted"/>
<dbReference type="GeneID" id="94431736"/>
<dbReference type="RefSeq" id="XP_067919499.1">
    <property type="nucleotide sequence ID" value="XM_068068525.1"/>
</dbReference>